<feature type="compositionally biased region" description="Low complexity" evidence="2">
    <location>
        <begin position="239"/>
        <end position="251"/>
    </location>
</feature>
<feature type="region of interest" description="Disordered" evidence="2">
    <location>
        <begin position="225"/>
        <end position="251"/>
    </location>
</feature>
<accession>A0A498Q0L6</accession>
<evidence type="ECO:0000256" key="2">
    <source>
        <dbReference type="SAM" id="MobiDB-lite"/>
    </source>
</evidence>
<dbReference type="EMBL" id="UPHQ01000122">
    <property type="protein sequence ID" value="VBA39658.1"/>
    <property type="molecule type" value="Genomic_DNA"/>
</dbReference>
<gene>
    <name evidence="3" type="primary">ureD</name>
    <name evidence="3" type="ORF">LAUMK13_02695</name>
</gene>
<dbReference type="AlphaFoldDB" id="A0A498Q0L6"/>
<keyword evidence="1" id="KW-0143">Chaperone</keyword>
<proteinExistence type="predicted"/>
<feature type="compositionally biased region" description="Pro residues" evidence="2">
    <location>
        <begin position="225"/>
        <end position="238"/>
    </location>
</feature>
<dbReference type="InterPro" id="IPR002669">
    <property type="entry name" value="UreD"/>
</dbReference>
<reference evidence="3 4" key="1">
    <citation type="submission" date="2018-09" db="EMBL/GenBank/DDBJ databases">
        <authorList>
            <person name="Tagini F."/>
        </authorList>
    </citation>
    <scope>NUCLEOTIDE SEQUENCE [LARGE SCALE GENOMIC DNA]</scope>
    <source>
        <strain evidence="3 4">MK13</strain>
    </source>
</reference>
<evidence type="ECO:0000313" key="4">
    <source>
        <dbReference type="Proteomes" id="UP000267289"/>
    </source>
</evidence>
<dbReference type="GO" id="GO:0016151">
    <property type="term" value="F:nickel cation binding"/>
    <property type="evidence" value="ECO:0007669"/>
    <property type="project" value="InterPro"/>
</dbReference>
<name>A0A498Q0L6_9MYCO</name>
<organism evidence="3 4">
    <name type="scientific">Mycobacterium innocens</name>
    <dbReference type="NCBI Taxonomy" id="2341083"/>
    <lineage>
        <taxon>Bacteria</taxon>
        <taxon>Bacillati</taxon>
        <taxon>Actinomycetota</taxon>
        <taxon>Actinomycetes</taxon>
        <taxon>Mycobacteriales</taxon>
        <taxon>Mycobacteriaceae</taxon>
        <taxon>Mycobacterium</taxon>
    </lineage>
</organism>
<keyword evidence="4" id="KW-1185">Reference proteome</keyword>
<dbReference type="Pfam" id="PF01774">
    <property type="entry name" value="UreD"/>
    <property type="match status" value="1"/>
</dbReference>
<protein>
    <submittedName>
        <fullName evidence="3">Urease accessory protein UreD</fullName>
    </submittedName>
</protein>
<evidence type="ECO:0000256" key="1">
    <source>
        <dbReference type="ARBA" id="ARBA00023186"/>
    </source>
</evidence>
<dbReference type="Proteomes" id="UP000267289">
    <property type="component" value="Unassembled WGS sequence"/>
</dbReference>
<sequence length="251" mass="26583">MPNWQRLMHSEVLLVAARNRLPRIQSRGGITARCTAPDTVYLVSAAANPLGGDIVDIRVVVEQGARLRLRSAAGTVALPGAETPVSQAHWDIEVTGALDVDLEPTVVAAAARHVSIVALRLYDGCEVRFRERVQIGRYGESEGFWTGSLRADRDGRPMLRHRVELGTGSLADDVISAPRATINELRYPAASCSADIPGASTILTLAGGGTLSTWQGDRLPVSLPVEPPGGAPRPPVPPAARAGCARTPAVR</sequence>
<evidence type="ECO:0000313" key="3">
    <source>
        <dbReference type="EMBL" id="VBA39658.1"/>
    </source>
</evidence>